<feature type="repeat" description="ARM" evidence="6">
    <location>
        <begin position="323"/>
        <end position="365"/>
    </location>
</feature>
<comment type="similarity">
    <text evidence="1 5">Belongs to the importin alpha family.</text>
</comment>
<proteinExistence type="evidence at transcript level"/>
<dbReference type="GO" id="GO:0005634">
    <property type="term" value="C:nucleus"/>
    <property type="evidence" value="ECO:0007669"/>
    <property type="project" value="UniProtKB-ARBA"/>
</dbReference>
<dbReference type="PIRSF" id="PIRSF005673">
    <property type="entry name" value="Importin_alpha"/>
    <property type="match status" value="1"/>
</dbReference>
<dbReference type="Gene3D" id="1.20.5.690">
    <property type="entry name" value="Importin-alpha, importin-beta-binding domain"/>
    <property type="match status" value="1"/>
</dbReference>
<dbReference type="InterPro" id="IPR024931">
    <property type="entry name" value="Importin_alpha"/>
</dbReference>
<keyword evidence="4 5" id="KW-0653">Protein transport</keyword>
<dbReference type="SUPFAM" id="SSF48371">
    <property type="entry name" value="ARM repeat"/>
    <property type="match status" value="1"/>
</dbReference>
<dbReference type="InterPro" id="IPR016024">
    <property type="entry name" value="ARM-type_fold"/>
</dbReference>
<dbReference type="Gene3D" id="1.25.10.10">
    <property type="entry name" value="Leucine-rich Repeat Variant"/>
    <property type="match status" value="1"/>
</dbReference>
<evidence type="ECO:0000259" key="8">
    <source>
        <dbReference type="PROSITE" id="PS51214"/>
    </source>
</evidence>
<evidence type="ECO:0000256" key="7">
    <source>
        <dbReference type="SAM" id="MobiDB-lite"/>
    </source>
</evidence>
<reference evidence="9" key="1">
    <citation type="submission" date="2013-06" db="EMBL/GenBank/DDBJ databases">
        <title>Upstream open reading frames and Kozak regions of a set of assembled transcriptome sequences from the spider Cupiennius salei.</title>
        <authorList>
            <person name="French A.S."/>
            <person name="Li A.W."/>
            <person name="Meisner S."/>
            <person name="Torkkeli P.H."/>
        </authorList>
    </citation>
    <scope>NUCLEOTIDE SEQUENCE</scope>
    <source>
        <tissue evidence="9">Leg hypodermis</tissue>
    </source>
</reference>
<keyword evidence="2 5" id="KW-0813">Transport</keyword>
<accession>T1DFZ7</accession>
<evidence type="ECO:0000256" key="4">
    <source>
        <dbReference type="ARBA" id="ARBA00022927"/>
    </source>
</evidence>
<dbReference type="InterPro" id="IPR011989">
    <property type="entry name" value="ARM-like"/>
</dbReference>
<feature type="compositionally biased region" description="Basic and acidic residues" evidence="7">
    <location>
        <begin position="1"/>
        <end position="47"/>
    </location>
</feature>
<evidence type="ECO:0000256" key="5">
    <source>
        <dbReference type="PIRNR" id="PIRNR005673"/>
    </source>
</evidence>
<sequence>MYSQSRLKDFKNKGRDQESMRRRRTEVNVELRKQRKDEGLSKRRNVIEDDSDEYDSSSPQKYQNTPTMSFEEIVIGLQNPDPRVKLAAAQNARKILSREKSPPIDSFINAGIVPNLVGCLMCNDNVPLQFEACWALTNIASGTSQQTRAVVGAGAIPILIYLLSSPHVNVAEQAVWALGNIAGDSAELRNLVIDHGIIAPLLSLLTPNTGTVFRRNITWTLSNLCRNKNPDPPYEVVKECLPTFTVLLSHPDPETATDACWAISYLTDGPNEKIQPVIDAGVVPRLVELLQKKEVTYIKPAIRAIGNIVTGEDVQTQAVINAGALGPLKKLISHDNTNVVKEVCWTVSNITAGNSQQIQAVLDAGIMEDIIRVLDEGDFKCQKEAAWAVTNLTVGGNVEQILYLVHADVIVPLCKLLSVKDSVILTVLLDAVTNILNAALKVGAHENICYYIEQCGGLDKIETLQQHENVDVYKAAFNIIDSYFGAEVEDEEIVPHVESNGTFEFAGPNVAPDGGFSF</sequence>
<dbReference type="SMART" id="SM00185">
    <property type="entry name" value="ARM"/>
    <property type="match status" value="8"/>
</dbReference>
<evidence type="ECO:0000256" key="1">
    <source>
        <dbReference type="ARBA" id="ARBA00010394"/>
    </source>
</evidence>
<dbReference type="InterPro" id="IPR000225">
    <property type="entry name" value="Armadillo"/>
</dbReference>
<feature type="repeat" description="ARM" evidence="6">
    <location>
        <begin position="281"/>
        <end position="323"/>
    </location>
</feature>
<feature type="domain" description="IBB" evidence="8">
    <location>
        <begin position="1"/>
        <end position="53"/>
    </location>
</feature>
<evidence type="ECO:0000256" key="6">
    <source>
        <dbReference type="PROSITE-ProRule" id="PRU00259"/>
    </source>
</evidence>
<dbReference type="GO" id="GO:0061608">
    <property type="term" value="F:nuclear import signal receptor activity"/>
    <property type="evidence" value="ECO:0007669"/>
    <property type="project" value="InterPro"/>
</dbReference>
<dbReference type="InterPro" id="IPR036975">
    <property type="entry name" value="Importin-a_IBB_sf"/>
</dbReference>
<dbReference type="Pfam" id="PF00514">
    <property type="entry name" value="Arm"/>
    <property type="match status" value="8"/>
</dbReference>
<name>T1DFZ7_CUPSA</name>
<evidence type="ECO:0000313" key="9">
    <source>
        <dbReference type="EMBL" id="JAA92991.1"/>
    </source>
</evidence>
<feature type="repeat" description="ARM" evidence="6">
    <location>
        <begin position="154"/>
        <end position="196"/>
    </location>
</feature>
<evidence type="ECO:0000256" key="3">
    <source>
        <dbReference type="ARBA" id="ARBA00022737"/>
    </source>
</evidence>
<dbReference type="InterPro" id="IPR002652">
    <property type="entry name" value="Importin-a_IBB"/>
</dbReference>
<protein>
    <recommendedName>
        <fullName evidence="5">Importin subunit alpha</fullName>
    </recommendedName>
</protein>
<dbReference type="PROSITE" id="PS51214">
    <property type="entry name" value="IBB"/>
    <property type="match status" value="1"/>
</dbReference>
<dbReference type="InterPro" id="IPR032413">
    <property type="entry name" value="Arm_3"/>
</dbReference>
<dbReference type="FunFam" id="1.25.10.10:FF:000009">
    <property type="entry name" value="Importin subunit alpha"/>
    <property type="match status" value="1"/>
</dbReference>
<dbReference type="Pfam" id="PF01749">
    <property type="entry name" value="IBB"/>
    <property type="match status" value="1"/>
</dbReference>
<dbReference type="GO" id="GO:0006607">
    <property type="term" value="P:NLS-bearing protein import into nucleus"/>
    <property type="evidence" value="ECO:0007669"/>
    <property type="project" value="UniProtKB-ARBA"/>
</dbReference>
<dbReference type="AlphaFoldDB" id="T1DFZ7"/>
<dbReference type="EMBL" id="GAKT01000071">
    <property type="protein sequence ID" value="JAA92991.1"/>
    <property type="molecule type" value="mRNA"/>
</dbReference>
<keyword evidence="3" id="KW-0677">Repeat</keyword>
<evidence type="ECO:0000256" key="2">
    <source>
        <dbReference type="ARBA" id="ARBA00022448"/>
    </source>
</evidence>
<dbReference type="PROSITE" id="PS50176">
    <property type="entry name" value="ARM_REPEAT"/>
    <property type="match status" value="3"/>
</dbReference>
<organism evidence="9">
    <name type="scientific">Cupiennius salei</name>
    <name type="common">American wandering spider</name>
    <dbReference type="NCBI Taxonomy" id="6928"/>
    <lineage>
        <taxon>Eukaryota</taxon>
        <taxon>Metazoa</taxon>
        <taxon>Ecdysozoa</taxon>
        <taxon>Arthropoda</taxon>
        <taxon>Chelicerata</taxon>
        <taxon>Arachnida</taxon>
        <taxon>Araneae</taxon>
        <taxon>Araneomorphae</taxon>
        <taxon>Entelegynae</taxon>
        <taxon>Lycosoidea</taxon>
        <taxon>Ctenidae</taxon>
        <taxon>Cupiennius</taxon>
    </lineage>
</organism>
<dbReference type="PANTHER" id="PTHR23316">
    <property type="entry name" value="IMPORTIN ALPHA"/>
    <property type="match status" value="1"/>
</dbReference>
<dbReference type="GO" id="GO:0005737">
    <property type="term" value="C:cytoplasm"/>
    <property type="evidence" value="ECO:0007669"/>
    <property type="project" value="InterPro"/>
</dbReference>
<feature type="region of interest" description="Disordered" evidence="7">
    <location>
        <begin position="1"/>
        <end position="65"/>
    </location>
</feature>
<dbReference type="Pfam" id="PF16186">
    <property type="entry name" value="Arm_3"/>
    <property type="match status" value="1"/>
</dbReference>